<dbReference type="EMBL" id="CAFBMW010000012">
    <property type="protein sequence ID" value="CAB4938525.1"/>
    <property type="molecule type" value="Genomic_DNA"/>
</dbReference>
<dbReference type="Gene3D" id="3.40.50.1820">
    <property type="entry name" value="alpha/beta hydrolase"/>
    <property type="match status" value="1"/>
</dbReference>
<dbReference type="PANTHER" id="PTHR43798:SF5">
    <property type="entry name" value="MONOACYLGLYCEROL LIPASE ABHD6"/>
    <property type="match status" value="1"/>
</dbReference>
<evidence type="ECO:0000313" key="2">
    <source>
        <dbReference type="EMBL" id="CAB4938525.1"/>
    </source>
</evidence>
<proteinExistence type="predicted"/>
<sequence>MLFEMRDGRTVQVWSGGDPHGRMVLLLPGCPDSRLVATSGVDAAARAGVRLVSINRPGYGASTPYVSTQSSAADDLVEVAERLGHGRFGLIGMSIGGTYAAVAAARHPDRVRALVLVETQVRTDEGSVAEKVERYAPEFLRWRAGIVGDDPDDETLGNRWAALLDGGASAALARRSPGQHAAAAREALDDPSGYLRDAALAFSPWDHPPEAIACPTLLHYGSVVDDGTPVSQGRALAARIPGARLEQRDLPHLALLLAQWDQLIAFVA</sequence>
<reference evidence="2" key="1">
    <citation type="submission" date="2020-05" db="EMBL/GenBank/DDBJ databases">
        <authorList>
            <person name="Chiriac C."/>
            <person name="Salcher M."/>
            <person name="Ghai R."/>
            <person name="Kavagutti S V."/>
        </authorList>
    </citation>
    <scope>NUCLEOTIDE SEQUENCE</scope>
</reference>
<dbReference type="Pfam" id="PF00561">
    <property type="entry name" value="Abhydrolase_1"/>
    <property type="match status" value="1"/>
</dbReference>
<organism evidence="2">
    <name type="scientific">freshwater metagenome</name>
    <dbReference type="NCBI Taxonomy" id="449393"/>
    <lineage>
        <taxon>unclassified sequences</taxon>
        <taxon>metagenomes</taxon>
        <taxon>ecological metagenomes</taxon>
    </lineage>
</organism>
<protein>
    <submittedName>
        <fullName evidence="2">Unannotated protein</fullName>
    </submittedName>
</protein>
<dbReference type="SUPFAM" id="SSF53474">
    <property type="entry name" value="alpha/beta-Hydrolases"/>
    <property type="match status" value="1"/>
</dbReference>
<evidence type="ECO:0000259" key="1">
    <source>
        <dbReference type="Pfam" id="PF00561"/>
    </source>
</evidence>
<name>A0A6J7J5I1_9ZZZZ</name>
<feature type="domain" description="AB hydrolase-1" evidence="1">
    <location>
        <begin position="24"/>
        <end position="207"/>
    </location>
</feature>
<dbReference type="InterPro" id="IPR029058">
    <property type="entry name" value="AB_hydrolase_fold"/>
</dbReference>
<dbReference type="GO" id="GO:0046464">
    <property type="term" value="P:acylglycerol catabolic process"/>
    <property type="evidence" value="ECO:0007669"/>
    <property type="project" value="TreeGrafter"/>
</dbReference>
<gene>
    <name evidence="2" type="ORF">UFOPK3662_01712</name>
</gene>
<dbReference type="AlphaFoldDB" id="A0A6J7J5I1"/>
<dbReference type="GO" id="GO:0016020">
    <property type="term" value="C:membrane"/>
    <property type="evidence" value="ECO:0007669"/>
    <property type="project" value="TreeGrafter"/>
</dbReference>
<dbReference type="InterPro" id="IPR000073">
    <property type="entry name" value="AB_hydrolase_1"/>
</dbReference>
<accession>A0A6J7J5I1</accession>
<dbReference type="GO" id="GO:0047372">
    <property type="term" value="F:monoacylglycerol lipase activity"/>
    <property type="evidence" value="ECO:0007669"/>
    <property type="project" value="TreeGrafter"/>
</dbReference>
<dbReference type="InterPro" id="IPR050266">
    <property type="entry name" value="AB_hydrolase_sf"/>
</dbReference>
<dbReference type="PANTHER" id="PTHR43798">
    <property type="entry name" value="MONOACYLGLYCEROL LIPASE"/>
    <property type="match status" value="1"/>
</dbReference>
<dbReference type="PRINTS" id="PR00111">
    <property type="entry name" value="ABHYDROLASE"/>
</dbReference>